<dbReference type="Gene3D" id="1.20.1250.20">
    <property type="entry name" value="MFS general substrate transporter like domains"/>
    <property type="match status" value="1"/>
</dbReference>
<comment type="subcellular location">
    <subcellularLocation>
        <location evidence="1">Membrane</location>
        <topology evidence="1">Multi-pass membrane protein</topology>
    </subcellularLocation>
</comment>
<dbReference type="AlphaFoldDB" id="A0A2P2IDH8"/>
<dbReference type="InterPro" id="IPR002259">
    <property type="entry name" value="Eqnu_transpt"/>
</dbReference>
<accession>A0A2P2IDH8</accession>
<evidence type="ECO:0000256" key="2">
    <source>
        <dbReference type="ARBA" id="ARBA00007965"/>
    </source>
</evidence>
<keyword evidence="6 7" id="KW-0472">Membrane</keyword>
<evidence type="ECO:0000256" key="6">
    <source>
        <dbReference type="ARBA" id="ARBA00023136"/>
    </source>
</evidence>
<keyword evidence="3" id="KW-0813">Transport</keyword>
<comment type="similarity">
    <text evidence="2">Belongs to the SLC29A/ENT transporter (TC 2.A.57) family.</text>
</comment>
<organism evidence="8">
    <name type="scientific">Hirondellea gigas</name>
    <dbReference type="NCBI Taxonomy" id="1518452"/>
    <lineage>
        <taxon>Eukaryota</taxon>
        <taxon>Metazoa</taxon>
        <taxon>Ecdysozoa</taxon>
        <taxon>Arthropoda</taxon>
        <taxon>Crustacea</taxon>
        <taxon>Multicrustacea</taxon>
        <taxon>Malacostraca</taxon>
        <taxon>Eumalacostraca</taxon>
        <taxon>Peracarida</taxon>
        <taxon>Amphipoda</taxon>
        <taxon>Amphilochidea</taxon>
        <taxon>Lysianassida</taxon>
        <taxon>Lysianassidira</taxon>
        <taxon>Lysianassoidea</taxon>
        <taxon>Lysianassidae</taxon>
        <taxon>Hirondellea</taxon>
    </lineage>
</organism>
<reference evidence="8" key="1">
    <citation type="journal article" date="2018" name="Biosci. Biotechnol. Biochem.">
        <title>Polysaccharide hydrolase of the hadal zone amphipods Hirondellea gigas.</title>
        <authorList>
            <person name="Kobayashi H."/>
            <person name="Nagahama T."/>
            <person name="Arai W."/>
            <person name="Sasagawa Y."/>
            <person name="Umeda M."/>
            <person name="Hayashi T."/>
            <person name="Nikaido I."/>
            <person name="Watanabe H."/>
            <person name="Oguri K."/>
            <person name="Kitazato H."/>
            <person name="Fujioka K."/>
            <person name="Kido Y."/>
            <person name="Takami H."/>
        </authorList>
    </citation>
    <scope>NUCLEOTIDE SEQUENCE</scope>
    <source>
        <tissue evidence="8">Whole body</tissue>
    </source>
</reference>
<evidence type="ECO:0000256" key="1">
    <source>
        <dbReference type="ARBA" id="ARBA00004141"/>
    </source>
</evidence>
<feature type="transmembrane region" description="Helical" evidence="7">
    <location>
        <begin position="94"/>
        <end position="117"/>
    </location>
</feature>
<feature type="transmembrane region" description="Helical" evidence="7">
    <location>
        <begin position="286"/>
        <end position="306"/>
    </location>
</feature>
<dbReference type="GO" id="GO:0005886">
    <property type="term" value="C:plasma membrane"/>
    <property type="evidence" value="ECO:0007669"/>
    <property type="project" value="TreeGrafter"/>
</dbReference>
<dbReference type="PANTHER" id="PTHR10332:SF88">
    <property type="entry name" value="EQUILIBRATIVE NUCLEOSIDE TRANSPORTER 1, ISOFORM A"/>
    <property type="match status" value="1"/>
</dbReference>
<feature type="transmembrane region" description="Helical" evidence="7">
    <location>
        <begin position="189"/>
        <end position="211"/>
    </location>
</feature>
<protein>
    <submittedName>
        <fullName evidence="8">Equilibrative nucleoside transporter 3-like</fullName>
    </submittedName>
</protein>
<dbReference type="Pfam" id="PF01733">
    <property type="entry name" value="Nucleoside_tran"/>
    <property type="match status" value="2"/>
</dbReference>
<name>A0A2P2IDH8_9CRUS</name>
<dbReference type="PIRSF" id="PIRSF016379">
    <property type="entry name" value="ENT"/>
    <property type="match status" value="1"/>
</dbReference>
<feature type="transmembrane region" description="Helical" evidence="7">
    <location>
        <begin position="352"/>
        <end position="375"/>
    </location>
</feature>
<keyword evidence="4 7" id="KW-0812">Transmembrane</keyword>
<dbReference type="GO" id="GO:0005337">
    <property type="term" value="F:nucleoside transmembrane transporter activity"/>
    <property type="evidence" value="ECO:0007669"/>
    <property type="project" value="InterPro"/>
</dbReference>
<feature type="transmembrane region" description="Helical" evidence="7">
    <location>
        <begin position="164"/>
        <end position="183"/>
    </location>
</feature>
<feature type="transmembrane region" description="Helical" evidence="7">
    <location>
        <begin position="59"/>
        <end position="82"/>
    </location>
</feature>
<evidence type="ECO:0000256" key="3">
    <source>
        <dbReference type="ARBA" id="ARBA00022448"/>
    </source>
</evidence>
<dbReference type="SUPFAM" id="SSF103473">
    <property type="entry name" value="MFS general substrate transporter"/>
    <property type="match status" value="1"/>
</dbReference>
<evidence type="ECO:0000256" key="5">
    <source>
        <dbReference type="ARBA" id="ARBA00022989"/>
    </source>
</evidence>
<dbReference type="PRINTS" id="PR01130">
    <property type="entry name" value="DERENTRNSPRT"/>
</dbReference>
<proteinExistence type="evidence at transcript level"/>
<sequence length="418" mass="46780">MDVANTKPPLPLTLIVYCLGIAAMLPWNFFITCDSFWQYKLRNVTLGDDWDTSNATMTVLQVSFMPTLVVISNLFCTIFLFFTSWIVTRVSEQIRVVAALVVMIVVMITITIMAVVPTDSWQTVFYGIVMLLVAILNMFEAVYQGSLYGIAGVLPSACTNALTSGMAVAGVLSSIAQIVSLAIGDADPITSGLVFFLIADVFLVLSLILYYSMRRMDFYKLCKQENQNKRVAQSPKTRNAYWIVFKKIWWQSFTLGLGLMITLSIYPAMQLYVTSTTPDGAWKNIYFQPTITFLLFNIGDVLGREMPRWIRWPGSRGWKLPVLCGSRVLLLVAIMFCHGDDKTFPILFYNDAWYIIFNALFGLTNGYFGCLPLIYYPEFVEAEEVELAGTIMGAVMGAGMVIGSFLSPAFVAIWGPNF</sequence>
<evidence type="ECO:0000256" key="4">
    <source>
        <dbReference type="ARBA" id="ARBA00022692"/>
    </source>
</evidence>
<dbReference type="EMBL" id="IACF01006480">
    <property type="protein sequence ID" value="LAB72063.1"/>
    <property type="molecule type" value="mRNA"/>
</dbReference>
<dbReference type="PANTHER" id="PTHR10332">
    <property type="entry name" value="EQUILIBRATIVE NUCLEOSIDE TRANSPORTER"/>
    <property type="match status" value="1"/>
</dbReference>
<feature type="transmembrane region" description="Helical" evidence="7">
    <location>
        <begin position="387"/>
        <end position="414"/>
    </location>
</feature>
<feature type="transmembrane region" description="Helical" evidence="7">
    <location>
        <begin position="123"/>
        <end position="143"/>
    </location>
</feature>
<evidence type="ECO:0000256" key="7">
    <source>
        <dbReference type="SAM" id="Phobius"/>
    </source>
</evidence>
<dbReference type="InterPro" id="IPR036259">
    <property type="entry name" value="MFS_trans_sf"/>
</dbReference>
<feature type="transmembrane region" description="Helical" evidence="7">
    <location>
        <begin position="248"/>
        <end position="266"/>
    </location>
</feature>
<feature type="transmembrane region" description="Helical" evidence="7">
    <location>
        <begin position="12"/>
        <end position="39"/>
    </location>
</feature>
<evidence type="ECO:0000313" key="8">
    <source>
        <dbReference type="EMBL" id="LAB72063.1"/>
    </source>
</evidence>
<keyword evidence="5 7" id="KW-1133">Transmembrane helix</keyword>